<evidence type="ECO:0000256" key="1">
    <source>
        <dbReference type="ARBA" id="ARBA00022723"/>
    </source>
</evidence>
<organism evidence="6 7">
    <name type="scientific">Dillenia turbinata</name>
    <dbReference type="NCBI Taxonomy" id="194707"/>
    <lineage>
        <taxon>Eukaryota</taxon>
        <taxon>Viridiplantae</taxon>
        <taxon>Streptophyta</taxon>
        <taxon>Embryophyta</taxon>
        <taxon>Tracheophyta</taxon>
        <taxon>Spermatophyta</taxon>
        <taxon>Magnoliopsida</taxon>
        <taxon>eudicotyledons</taxon>
        <taxon>Gunneridae</taxon>
        <taxon>Pentapetalae</taxon>
        <taxon>Dilleniales</taxon>
        <taxon>Dilleniaceae</taxon>
        <taxon>Dillenia</taxon>
    </lineage>
</organism>
<evidence type="ECO:0000256" key="3">
    <source>
        <dbReference type="ARBA" id="ARBA00022771"/>
    </source>
</evidence>
<dbReference type="Gene3D" id="3.30.60.20">
    <property type="match status" value="1"/>
</dbReference>
<dbReference type="InterPro" id="IPR002219">
    <property type="entry name" value="PKC_DAG/PE"/>
</dbReference>
<keyword evidence="4" id="KW-0862">Zinc</keyword>
<dbReference type="Proteomes" id="UP001370490">
    <property type="component" value="Unassembled WGS sequence"/>
</dbReference>
<evidence type="ECO:0000259" key="5">
    <source>
        <dbReference type="PROSITE" id="PS50081"/>
    </source>
</evidence>
<dbReference type="PANTHER" id="PTHR46288">
    <property type="entry name" value="PHORBOL-ESTER/DAG-TYPE DOMAIN-CONTAINING PROTEIN"/>
    <property type="match status" value="1"/>
</dbReference>
<evidence type="ECO:0000256" key="4">
    <source>
        <dbReference type="ARBA" id="ARBA00022833"/>
    </source>
</evidence>
<evidence type="ECO:0000313" key="7">
    <source>
        <dbReference type="Proteomes" id="UP001370490"/>
    </source>
</evidence>
<dbReference type="InterPro" id="IPR046349">
    <property type="entry name" value="C1-like_sf"/>
</dbReference>
<proteinExistence type="predicted"/>
<dbReference type="Pfam" id="PF13671">
    <property type="entry name" value="AAA_33"/>
    <property type="match status" value="1"/>
</dbReference>
<dbReference type="Gene3D" id="3.40.50.300">
    <property type="entry name" value="P-loop containing nucleotide triphosphate hydrolases"/>
    <property type="match status" value="1"/>
</dbReference>
<keyword evidence="3" id="KW-0863">Zinc-finger</keyword>
<dbReference type="InterPro" id="IPR027417">
    <property type="entry name" value="P-loop_NTPase"/>
</dbReference>
<protein>
    <recommendedName>
        <fullName evidence="5">Phorbol-ester/DAG-type domain-containing protein</fullName>
    </recommendedName>
</protein>
<reference evidence="6 7" key="1">
    <citation type="submission" date="2023-12" db="EMBL/GenBank/DDBJ databases">
        <title>A high-quality genome assembly for Dillenia turbinata (Dilleniales).</title>
        <authorList>
            <person name="Chanderbali A."/>
        </authorList>
    </citation>
    <scope>NUCLEOTIDE SEQUENCE [LARGE SCALE GENOMIC DNA]</scope>
    <source>
        <strain evidence="6">LSX21</strain>
        <tissue evidence="6">Leaf</tissue>
    </source>
</reference>
<name>A0AAN8UPX8_9MAGN</name>
<dbReference type="InterPro" id="IPR013083">
    <property type="entry name" value="Znf_RING/FYVE/PHD"/>
</dbReference>
<dbReference type="AlphaFoldDB" id="A0AAN8UPX8"/>
<gene>
    <name evidence="6" type="ORF">RJ641_020398</name>
</gene>
<dbReference type="EMBL" id="JBAMMX010000025">
    <property type="protein sequence ID" value="KAK6915281.1"/>
    <property type="molecule type" value="Genomic_DNA"/>
</dbReference>
<dbReference type="Gene3D" id="3.30.40.10">
    <property type="entry name" value="Zinc/RING finger domain, C3HC4 (zinc finger)"/>
    <property type="match status" value="1"/>
</dbReference>
<accession>A0AAN8UPX8</accession>
<dbReference type="GO" id="GO:0008270">
    <property type="term" value="F:zinc ion binding"/>
    <property type="evidence" value="ECO:0007669"/>
    <property type="project" value="UniProtKB-KW"/>
</dbReference>
<evidence type="ECO:0000256" key="2">
    <source>
        <dbReference type="ARBA" id="ARBA00022737"/>
    </source>
</evidence>
<dbReference type="SUPFAM" id="SSF52540">
    <property type="entry name" value="P-loop containing nucleoside triphosphate hydrolases"/>
    <property type="match status" value="1"/>
</dbReference>
<dbReference type="SUPFAM" id="SSF57889">
    <property type="entry name" value="Cysteine-rich domain"/>
    <property type="match status" value="3"/>
</dbReference>
<sequence length="521" mass="58916">MARLEGPGLTLFVKKHSSTDKLGSLKEGPAIIAMRGGPCTGKTKLARALSEALNASLISVEDIRDSIPEITNSQGFDFHQDLKFQKQVCYKLAWGVARAQLKLGLRVVIDSPLMDDSDNMIVFADETDAAVLVIECKPSDRTMWMSWVDKRVNGENSGWYRLVKGEDLKSQMAKYGDSTHDLILFGHSKIAVDTTLFKIEEQVSTVMNFINSDHQNQDSNYGDLINQELERLGIEDAETARDLTEKLVKEWKQMVSVTEDVQSLEEREIHHHCHHHELSLSDYREENSVCKLCSGTISDGQRSYSCKDCGYFLHESCGNLPLPNSIELEFHDQPLALERSTKTFTCNVCNLKAEQEFYCCSSCFFAVHIKCALLPVAFNPEPEWHNHSLVLSVLENSHFICQACGESGQKASYKCSHSAQCDIFFHIKCALLPSKVKHELKHPCWFKLKSSFERDDVFCDKCEEGIKVKHSAYYCEDCDYTYHLSCVAGDDFWDFAAAANHAYAILQKKEEDQPNSNINEV</sequence>
<dbReference type="SMART" id="SM00249">
    <property type="entry name" value="PHD"/>
    <property type="match status" value="2"/>
</dbReference>
<dbReference type="InterPro" id="IPR001965">
    <property type="entry name" value="Znf_PHD"/>
</dbReference>
<dbReference type="Pfam" id="PF03107">
    <property type="entry name" value="C1_2"/>
    <property type="match status" value="3"/>
</dbReference>
<evidence type="ECO:0000313" key="6">
    <source>
        <dbReference type="EMBL" id="KAK6915281.1"/>
    </source>
</evidence>
<feature type="domain" description="Phorbol-ester/DAG-type" evidence="5">
    <location>
        <begin position="275"/>
        <end position="325"/>
    </location>
</feature>
<dbReference type="PROSITE" id="PS50081">
    <property type="entry name" value="ZF_DAG_PE_2"/>
    <property type="match status" value="1"/>
</dbReference>
<keyword evidence="2" id="KW-0677">Repeat</keyword>
<comment type="caution">
    <text evidence="6">The sequence shown here is derived from an EMBL/GenBank/DDBJ whole genome shotgun (WGS) entry which is preliminary data.</text>
</comment>
<keyword evidence="1" id="KW-0479">Metal-binding</keyword>
<keyword evidence="7" id="KW-1185">Reference proteome</keyword>
<dbReference type="InterPro" id="IPR004146">
    <property type="entry name" value="DC1"/>
</dbReference>
<dbReference type="PANTHER" id="PTHR46288:SF27">
    <property type="entry name" value="CYSTEINE_HISTIDINE-RICH C1 DOMAIN FAMILY PROTEIN"/>
    <property type="match status" value="1"/>
</dbReference>